<dbReference type="SMART" id="SM00448">
    <property type="entry name" value="REC"/>
    <property type="match status" value="1"/>
</dbReference>
<evidence type="ECO:0000256" key="3">
    <source>
        <dbReference type="PROSITE-ProRule" id="PRU00169"/>
    </source>
</evidence>
<dbReference type="PROSITE" id="PS50894">
    <property type="entry name" value="HPT"/>
    <property type="match status" value="1"/>
</dbReference>
<keyword evidence="1 3" id="KW-0597">Phosphoprotein</keyword>
<name>A0ABT2G1J8_9BACT</name>
<dbReference type="InterPro" id="IPR008207">
    <property type="entry name" value="Sig_transdc_His_kin_Hpt_dom"/>
</dbReference>
<dbReference type="InterPro" id="IPR011006">
    <property type="entry name" value="CheY-like_superfamily"/>
</dbReference>
<dbReference type="SUPFAM" id="SSF47226">
    <property type="entry name" value="Histidine-containing phosphotransfer domain, HPT domain"/>
    <property type="match status" value="1"/>
</dbReference>
<evidence type="ECO:0000313" key="6">
    <source>
        <dbReference type="EMBL" id="MCS5489144.1"/>
    </source>
</evidence>
<evidence type="ECO:0000256" key="2">
    <source>
        <dbReference type="PROSITE-ProRule" id="PRU00110"/>
    </source>
</evidence>
<dbReference type="InterPro" id="IPR001789">
    <property type="entry name" value="Sig_transdc_resp-reg_receiver"/>
</dbReference>
<keyword evidence="7" id="KW-1185">Reference proteome</keyword>
<dbReference type="PANTHER" id="PTHR43719">
    <property type="entry name" value="TWO-COMPONENT HISTIDINE KINASE"/>
    <property type="match status" value="1"/>
</dbReference>
<comment type="caution">
    <text evidence="6">The sequence shown here is derived from an EMBL/GenBank/DDBJ whole genome shotgun (WGS) entry which is preliminary data.</text>
</comment>
<evidence type="ECO:0000259" key="5">
    <source>
        <dbReference type="PROSITE" id="PS50894"/>
    </source>
</evidence>
<evidence type="ECO:0000256" key="1">
    <source>
        <dbReference type="ARBA" id="ARBA00022553"/>
    </source>
</evidence>
<dbReference type="PROSITE" id="PS50110">
    <property type="entry name" value="RESPONSE_REGULATORY"/>
    <property type="match status" value="1"/>
</dbReference>
<feature type="modified residue" description="4-aspartylphosphate" evidence="3">
    <location>
        <position position="53"/>
    </location>
</feature>
<reference evidence="6 7" key="1">
    <citation type="submission" date="2022-08" db="EMBL/GenBank/DDBJ databases">
        <title>Algoriphagus sp. CAU 1643 isolated from mud.</title>
        <authorList>
            <person name="Kim W."/>
        </authorList>
    </citation>
    <scope>NUCLEOTIDE SEQUENCE [LARGE SCALE GENOMIC DNA]</scope>
    <source>
        <strain evidence="6 7">CAU 1643</strain>
    </source>
</reference>
<gene>
    <name evidence="6" type="ORF">NY014_01810</name>
</gene>
<proteinExistence type="predicted"/>
<sequence length="251" mass="28773">MKSKSVLIVEDNDLNRRFFENLVGQIWTYESALNGKEAIEKASQKDYDLILMDIQMPEVDGIHALKKIRSQGQSQCPIIAVTAFADENDRSAFIQEGFDDFITKPIRPKEFLEKIRQALENKPISKSKESNDLIINKVIFDKSVFEQLSKYNKPETIRQIYQDFLDEAFSLVEESKKVIEAGNPADVVKQVHIIKGNAGTLGINLVYLVAAKAEAFGRSEEFEKMKEALPQIEKEIESFQQYFKEEIIFKP</sequence>
<dbReference type="EMBL" id="JANWGH010000001">
    <property type="protein sequence ID" value="MCS5489144.1"/>
    <property type="molecule type" value="Genomic_DNA"/>
</dbReference>
<organism evidence="6 7">
    <name type="scientific">Algoriphagus limi</name>
    <dbReference type="NCBI Taxonomy" id="2975273"/>
    <lineage>
        <taxon>Bacteria</taxon>
        <taxon>Pseudomonadati</taxon>
        <taxon>Bacteroidota</taxon>
        <taxon>Cytophagia</taxon>
        <taxon>Cytophagales</taxon>
        <taxon>Cyclobacteriaceae</taxon>
        <taxon>Algoriphagus</taxon>
    </lineage>
</organism>
<dbReference type="Proteomes" id="UP001206788">
    <property type="component" value="Unassembled WGS sequence"/>
</dbReference>
<feature type="domain" description="Response regulatory" evidence="4">
    <location>
        <begin position="5"/>
        <end position="119"/>
    </location>
</feature>
<dbReference type="InterPro" id="IPR050956">
    <property type="entry name" value="2C_system_His_kinase"/>
</dbReference>
<dbReference type="CDD" id="cd17546">
    <property type="entry name" value="REC_hyHK_CKI1_RcsC-like"/>
    <property type="match status" value="1"/>
</dbReference>
<evidence type="ECO:0000313" key="7">
    <source>
        <dbReference type="Proteomes" id="UP001206788"/>
    </source>
</evidence>
<dbReference type="PANTHER" id="PTHR43719:SF28">
    <property type="entry name" value="PEROXIDE STRESS-ACTIVATED HISTIDINE KINASE MAK1-RELATED"/>
    <property type="match status" value="1"/>
</dbReference>
<dbReference type="InterPro" id="IPR036641">
    <property type="entry name" value="HPT_dom_sf"/>
</dbReference>
<dbReference type="SUPFAM" id="SSF52172">
    <property type="entry name" value="CheY-like"/>
    <property type="match status" value="1"/>
</dbReference>
<dbReference type="Gene3D" id="1.20.120.160">
    <property type="entry name" value="HPT domain"/>
    <property type="match status" value="1"/>
</dbReference>
<evidence type="ECO:0000259" key="4">
    <source>
        <dbReference type="PROSITE" id="PS50110"/>
    </source>
</evidence>
<dbReference type="Gene3D" id="3.40.50.2300">
    <property type="match status" value="1"/>
</dbReference>
<dbReference type="Pfam" id="PF00072">
    <property type="entry name" value="Response_reg"/>
    <property type="match status" value="1"/>
</dbReference>
<dbReference type="Pfam" id="PF01627">
    <property type="entry name" value="Hpt"/>
    <property type="match status" value="1"/>
</dbReference>
<protein>
    <submittedName>
        <fullName evidence="6">Response regulator</fullName>
    </submittedName>
</protein>
<dbReference type="RefSeq" id="WP_259412819.1">
    <property type="nucleotide sequence ID" value="NZ_JANWGH010000001.1"/>
</dbReference>
<accession>A0ABT2G1J8</accession>
<feature type="domain" description="HPt" evidence="5">
    <location>
        <begin position="153"/>
        <end position="246"/>
    </location>
</feature>
<feature type="modified residue" description="Phosphohistidine" evidence="2">
    <location>
        <position position="192"/>
    </location>
</feature>